<dbReference type="Proteomes" id="UP000006753">
    <property type="component" value="Unassembled WGS sequence"/>
</dbReference>
<dbReference type="EMBL" id="JH921436">
    <property type="protein sequence ID" value="EKD17402.1"/>
    <property type="molecule type" value="Genomic_DNA"/>
</dbReference>
<keyword evidence="4" id="KW-1185">Reference proteome</keyword>
<accession>K1WXV9</accession>
<evidence type="ECO:0000313" key="3">
    <source>
        <dbReference type="EMBL" id="EKD17402.1"/>
    </source>
</evidence>
<dbReference type="AlphaFoldDB" id="K1WXV9"/>
<protein>
    <submittedName>
        <fullName evidence="3">Uncharacterized protein</fullName>
    </submittedName>
</protein>
<organism evidence="3 4">
    <name type="scientific">Marssonina brunnea f. sp. multigermtubi (strain MB_m1)</name>
    <name type="common">Marssonina leaf spot fungus</name>
    <dbReference type="NCBI Taxonomy" id="1072389"/>
    <lineage>
        <taxon>Eukaryota</taxon>
        <taxon>Fungi</taxon>
        <taxon>Dikarya</taxon>
        <taxon>Ascomycota</taxon>
        <taxon>Pezizomycotina</taxon>
        <taxon>Leotiomycetes</taxon>
        <taxon>Helotiales</taxon>
        <taxon>Drepanopezizaceae</taxon>
        <taxon>Drepanopeziza</taxon>
    </lineage>
</organism>
<evidence type="ECO:0000313" key="4">
    <source>
        <dbReference type="Proteomes" id="UP000006753"/>
    </source>
</evidence>
<dbReference type="InParanoid" id="K1WXV9"/>
<evidence type="ECO:0000256" key="1">
    <source>
        <dbReference type="SAM" id="MobiDB-lite"/>
    </source>
</evidence>
<dbReference type="HOGENOM" id="CLU_1012211_0_0_1"/>
<feature type="compositionally biased region" description="Polar residues" evidence="1">
    <location>
        <begin position="35"/>
        <end position="52"/>
    </location>
</feature>
<proteinExistence type="predicted"/>
<feature type="region of interest" description="Disordered" evidence="1">
    <location>
        <begin position="33"/>
        <end position="52"/>
    </location>
</feature>
<reference evidence="3 4" key="1">
    <citation type="journal article" date="2012" name="BMC Genomics">
        <title>Sequencing the genome of Marssonina brunnea reveals fungus-poplar co-evolution.</title>
        <authorList>
            <person name="Zhu S."/>
            <person name="Cao Y.-Z."/>
            <person name="Jiang C."/>
            <person name="Tan B.-Y."/>
            <person name="Wang Z."/>
            <person name="Feng S."/>
            <person name="Zhang L."/>
            <person name="Su X.-H."/>
            <person name="Brejova B."/>
            <person name="Vinar T."/>
            <person name="Xu M."/>
            <person name="Wang M.-X."/>
            <person name="Zhang S.-G."/>
            <person name="Huang M.-R."/>
            <person name="Wu R."/>
            <person name="Zhou Y."/>
        </authorList>
    </citation>
    <scope>NUCLEOTIDE SEQUENCE [LARGE SCALE GENOMIC DNA]</scope>
    <source>
        <strain evidence="3 4">MB_m1</strain>
    </source>
</reference>
<sequence length="275" mass="30530">MAGVDPPFSCGWAALLALFALLRALSTTPWPVLRNRSSTAHTPSTQGTESIRSVTSAIRDSIELVGENAKVFQCDGGLDVRNDRQEKRSADVYQAIDGLARFPVRLARENGPHREGEEGQGDNEVPRTGFEKLLNDQYEAFEGVVLEEKQADVEAAEMEKWKNENTASERRLSKPRCSSFHRAGSTRELIYANATFPPLPDDPGQRASRIYLSFTQSKDGTGCKGCAPKILHSSFFKMLFGSYRNFQTALKVQQFPNQRGYLALVPSSSQHTENI</sequence>
<dbReference type="KEGG" id="mbe:MBM_04263"/>
<feature type="signal peptide" evidence="2">
    <location>
        <begin position="1"/>
        <end position="24"/>
    </location>
</feature>
<evidence type="ECO:0000256" key="2">
    <source>
        <dbReference type="SAM" id="SignalP"/>
    </source>
</evidence>
<name>K1WXV9_MARBU</name>
<gene>
    <name evidence="3" type="ORF">MBM_04263</name>
</gene>
<keyword evidence="2" id="KW-0732">Signal</keyword>
<feature type="chain" id="PRO_5003852796" evidence="2">
    <location>
        <begin position="25"/>
        <end position="275"/>
    </location>
</feature>